<dbReference type="SUPFAM" id="SSF143120">
    <property type="entry name" value="YefM-like"/>
    <property type="match status" value="1"/>
</dbReference>
<dbReference type="Proteomes" id="UP000196581">
    <property type="component" value="Unassembled WGS sequence"/>
</dbReference>
<evidence type="ECO:0000256" key="1">
    <source>
        <dbReference type="ARBA" id="ARBA00009981"/>
    </source>
</evidence>
<dbReference type="RefSeq" id="WP_087005173.1">
    <property type="nucleotide sequence ID" value="NZ_FWFF01000005.1"/>
</dbReference>
<protein>
    <recommendedName>
        <fullName evidence="2">Antitoxin</fullName>
    </recommendedName>
</protein>
<dbReference type="InterPro" id="IPR036165">
    <property type="entry name" value="YefM-like_sf"/>
</dbReference>
<evidence type="ECO:0000256" key="3">
    <source>
        <dbReference type="SAM" id="MobiDB-lite"/>
    </source>
</evidence>
<dbReference type="InterPro" id="IPR006442">
    <property type="entry name" value="Antitoxin_Phd/YefM"/>
</dbReference>
<gene>
    <name evidence="4" type="ORF">FM105_04095</name>
</gene>
<organism evidence="4 5">
    <name type="scientific">Brevibacterium yomogidense</name>
    <dbReference type="NCBI Taxonomy" id="946573"/>
    <lineage>
        <taxon>Bacteria</taxon>
        <taxon>Bacillati</taxon>
        <taxon>Actinomycetota</taxon>
        <taxon>Actinomycetes</taxon>
        <taxon>Micrococcales</taxon>
        <taxon>Brevibacteriaceae</taxon>
        <taxon>Brevibacterium</taxon>
    </lineage>
</organism>
<evidence type="ECO:0000256" key="2">
    <source>
        <dbReference type="RuleBase" id="RU362080"/>
    </source>
</evidence>
<evidence type="ECO:0000313" key="4">
    <source>
        <dbReference type="EMBL" id="SLM94374.1"/>
    </source>
</evidence>
<proteinExistence type="inferred from homology"/>
<name>A0A1X6X591_9MICO</name>
<dbReference type="Gene3D" id="3.40.1620.10">
    <property type="entry name" value="YefM-like domain"/>
    <property type="match status" value="1"/>
</dbReference>
<keyword evidence="5" id="KW-1185">Reference proteome</keyword>
<sequence length="94" mass="10329">MKTITMTEFNQRVSAVAREAIEQGEVVRITNRGRVVLRLVPEPDSADSPIEALFAAGLAAPPRREHPRIEHRAPVSVSRSVDELIEETNSDAGL</sequence>
<dbReference type="Pfam" id="PF02604">
    <property type="entry name" value="PhdYeFM_antitox"/>
    <property type="match status" value="1"/>
</dbReference>
<dbReference type="AlphaFoldDB" id="A0A1X6X591"/>
<reference evidence="5" key="1">
    <citation type="submission" date="2017-02" db="EMBL/GenBank/DDBJ databases">
        <authorList>
            <person name="Dridi B."/>
        </authorList>
    </citation>
    <scope>NUCLEOTIDE SEQUENCE [LARGE SCALE GENOMIC DNA]</scope>
    <source>
        <strain evidence="5">B Co 03.10</strain>
    </source>
</reference>
<dbReference type="EMBL" id="FWFF01000005">
    <property type="protein sequence ID" value="SLM94374.1"/>
    <property type="molecule type" value="Genomic_DNA"/>
</dbReference>
<evidence type="ECO:0000313" key="5">
    <source>
        <dbReference type="Proteomes" id="UP000196581"/>
    </source>
</evidence>
<feature type="region of interest" description="Disordered" evidence="3">
    <location>
        <begin position="74"/>
        <end position="94"/>
    </location>
</feature>
<feature type="compositionally biased region" description="Acidic residues" evidence="3">
    <location>
        <begin position="83"/>
        <end position="94"/>
    </location>
</feature>
<comment type="similarity">
    <text evidence="1 2">Belongs to the phD/YefM antitoxin family.</text>
</comment>
<comment type="function">
    <text evidence="2">Antitoxin component of a type II toxin-antitoxin (TA) system.</text>
</comment>
<accession>A0A1X6X591</accession>